<evidence type="ECO:0000313" key="2">
    <source>
        <dbReference type="EMBL" id="MBO8439410.1"/>
    </source>
</evidence>
<evidence type="ECO:0000313" key="3">
    <source>
        <dbReference type="Proteomes" id="UP000712007"/>
    </source>
</evidence>
<protein>
    <submittedName>
        <fullName evidence="2">Uncharacterized protein</fullName>
    </submittedName>
</protein>
<sequence length="209" mass="23747">MNAIKEETRPDEAATGCAAAPPERISLLPDDPYGFKSILVEAVTPTNFMSPYNPPMVETSNRLYRMLLDTPASDFEALSRVRREAEEGLHISFNVRTLYTQLMSHFSPRRYVVPYDAERFENVHRICSKLTVHKDDMSGIEDVLIGYQHDVNQRREQRRSEEQAATDDEEETHGFLYNWFAGACSAERVLVLAGIVLFAAIFVVILSCI</sequence>
<keyword evidence="1" id="KW-0812">Transmembrane</keyword>
<dbReference type="Proteomes" id="UP000712007">
    <property type="component" value="Unassembled WGS sequence"/>
</dbReference>
<feature type="transmembrane region" description="Helical" evidence="1">
    <location>
        <begin position="189"/>
        <end position="208"/>
    </location>
</feature>
<dbReference type="EMBL" id="JADIMV010000040">
    <property type="protein sequence ID" value="MBO8439410.1"/>
    <property type="molecule type" value="Genomic_DNA"/>
</dbReference>
<organism evidence="2 3">
    <name type="scientific">Candidatus Aphodosoma intestinipullorum</name>
    <dbReference type="NCBI Taxonomy" id="2840674"/>
    <lineage>
        <taxon>Bacteria</taxon>
        <taxon>Pseudomonadati</taxon>
        <taxon>Bacteroidota</taxon>
        <taxon>Bacteroidia</taxon>
        <taxon>Bacteroidales</taxon>
        <taxon>Candidatus Aphodosoma</taxon>
    </lineage>
</organism>
<gene>
    <name evidence="2" type="ORF">IAC51_02045</name>
</gene>
<proteinExistence type="predicted"/>
<dbReference type="AlphaFoldDB" id="A0A940IE46"/>
<name>A0A940IE46_9BACT</name>
<comment type="caution">
    <text evidence="2">The sequence shown here is derived from an EMBL/GenBank/DDBJ whole genome shotgun (WGS) entry which is preliminary data.</text>
</comment>
<reference evidence="2" key="2">
    <citation type="journal article" date="2021" name="PeerJ">
        <title>Extensive microbial diversity within the chicken gut microbiome revealed by metagenomics and culture.</title>
        <authorList>
            <person name="Gilroy R."/>
            <person name="Ravi A."/>
            <person name="Getino M."/>
            <person name="Pursley I."/>
            <person name="Horton D.L."/>
            <person name="Alikhan N.F."/>
            <person name="Baker D."/>
            <person name="Gharbi K."/>
            <person name="Hall N."/>
            <person name="Watson M."/>
            <person name="Adriaenssens E.M."/>
            <person name="Foster-Nyarko E."/>
            <person name="Jarju S."/>
            <person name="Secka A."/>
            <person name="Antonio M."/>
            <person name="Oren A."/>
            <person name="Chaudhuri R.R."/>
            <person name="La Ragione R."/>
            <person name="Hildebrand F."/>
            <person name="Pallen M.J."/>
        </authorList>
    </citation>
    <scope>NUCLEOTIDE SEQUENCE</scope>
    <source>
        <strain evidence="2">3924</strain>
    </source>
</reference>
<keyword evidence="1" id="KW-1133">Transmembrane helix</keyword>
<evidence type="ECO:0000256" key="1">
    <source>
        <dbReference type="SAM" id="Phobius"/>
    </source>
</evidence>
<reference evidence="2" key="1">
    <citation type="submission" date="2020-10" db="EMBL/GenBank/DDBJ databases">
        <authorList>
            <person name="Gilroy R."/>
        </authorList>
    </citation>
    <scope>NUCLEOTIDE SEQUENCE</scope>
    <source>
        <strain evidence="2">3924</strain>
    </source>
</reference>
<accession>A0A940IE46</accession>
<keyword evidence="1" id="KW-0472">Membrane</keyword>